<dbReference type="Proteomes" id="UP000249045">
    <property type="component" value="Unassembled WGS sequence"/>
</dbReference>
<evidence type="ECO:0000313" key="1">
    <source>
        <dbReference type="EMBL" id="RAO25323.1"/>
    </source>
</evidence>
<reference evidence="1 2" key="1">
    <citation type="submission" date="2018-03" db="EMBL/GenBank/DDBJ databases">
        <title>Defining the species Micromonospora saelicesensis and Micromonospora noduli under the framework of genomics.</title>
        <authorList>
            <person name="Riesco R."/>
            <person name="Trujillo M.E."/>
        </authorList>
    </citation>
    <scope>NUCLEOTIDE SEQUENCE [LARGE SCALE GENOMIC DNA]</scope>
    <source>
        <strain evidence="1 2">MED15</strain>
    </source>
</reference>
<evidence type="ECO:0008006" key="3">
    <source>
        <dbReference type="Google" id="ProtNLM"/>
    </source>
</evidence>
<accession>A0ABX9DCH9</accession>
<dbReference type="EMBL" id="PYAC01000001">
    <property type="protein sequence ID" value="RAO25323.1"/>
    <property type="molecule type" value="Genomic_DNA"/>
</dbReference>
<proteinExistence type="predicted"/>
<keyword evidence="2" id="KW-1185">Reference proteome</keyword>
<protein>
    <recommendedName>
        <fullName evidence="3">TRAM domain-containing protein</fullName>
    </recommendedName>
</protein>
<gene>
    <name evidence="1" type="ORF">MED15_01086</name>
</gene>
<comment type="caution">
    <text evidence="1">The sequence shown here is derived from an EMBL/GenBank/DDBJ whole genome shotgun (WGS) entry which is preliminary data.</text>
</comment>
<sequence>MADQGGEPAGEVGDGVEVRAAVAGIGEVGAAVVGELRPGRMIQAVIRRADGTRTVTWLGRVRLVMSQSFSTRRLP</sequence>
<name>A0ABX9DCH9_9ACTN</name>
<evidence type="ECO:0000313" key="2">
    <source>
        <dbReference type="Proteomes" id="UP000249045"/>
    </source>
</evidence>
<organism evidence="1 2">
    <name type="scientific">Micromonospora noduli</name>
    <dbReference type="NCBI Taxonomy" id="709876"/>
    <lineage>
        <taxon>Bacteria</taxon>
        <taxon>Bacillati</taxon>
        <taxon>Actinomycetota</taxon>
        <taxon>Actinomycetes</taxon>
        <taxon>Micromonosporales</taxon>
        <taxon>Micromonosporaceae</taxon>
        <taxon>Micromonospora</taxon>
    </lineage>
</organism>